<organism evidence="4 5">
    <name type="scientific">Powellomyces hirtus</name>
    <dbReference type="NCBI Taxonomy" id="109895"/>
    <lineage>
        <taxon>Eukaryota</taxon>
        <taxon>Fungi</taxon>
        <taxon>Fungi incertae sedis</taxon>
        <taxon>Chytridiomycota</taxon>
        <taxon>Chytridiomycota incertae sedis</taxon>
        <taxon>Chytridiomycetes</taxon>
        <taxon>Spizellomycetales</taxon>
        <taxon>Powellomycetaceae</taxon>
        <taxon>Powellomyces</taxon>
    </lineage>
</organism>
<dbReference type="InterPro" id="IPR015252">
    <property type="entry name" value="BRCA2_hlx"/>
</dbReference>
<dbReference type="GO" id="GO:0000724">
    <property type="term" value="P:double-strand break repair via homologous recombination"/>
    <property type="evidence" value="ECO:0007669"/>
    <property type="project" value="InterPro"/>
</dbReference>
<feature type="region of interest" description="Disordered" evidence="1">
    <location>
        <begin position="162"/>
        <end position="211"/>
    </location>
</feature>
<accession>A0A507DXE2</accession>
<dbReference type="InterPro" id="IPR036315">
    <property type="entry name" value="BRCA2_hlx_sf"/>
</dbReference>
<dbReference type="InterPro" id="IPR012340">
    <property type="entry name" value="NA-bd_OB-fold"/>
</dbReference>
<sequence>MQARVLNISSGWSPSMETPSPGKEKRAVTPGRIANLLRAQHAGVSGNVRSRSDIGILRPLDMASPIPHTSFTQGFASELAIGNKNFPRWDEDFDIEPSTPTQRGKTTSRRKSGLPDRKALRTRPPLSDPPKATANLTPLRPSSANVKPLRLSEAGDKWLAPFLGDKKSARPSSKRPKRKLLKENREEAVPGAPDSHFEIWRPSGAHTPKCNRSASARSFLNQNEALSPSMYGPPDSPSLSSTKTQRLPQKRKDVSIQQRGSDKKPKFGDDSTSSETSPSPADTSTPRRAHSPAVFDAFSSDDSGLESPNILGSNDVYSQQLLMTYDNKSGNVDSDDKNRSISHRSQNAGIDQLLDEYDLEDQSSPCSFLDRIDQQPTEDVQMAHFMAASGKELALAPNAEHFIINLFNDSICNFDKASFVPQTLADLRNIHARQQTKHPPAFNGGGSPSPFPRVIDGAHVHRNIVERPETPVGIPTPILTEITSDNHKSLLRKVSDNAQAHARELGLNDDMSPDYRKHLESSDTPVGKPVPVLTGFTSGIGKSLPKVSDNAQSCARKLGFEDALTDIAPDHRKHVESSDTPVGKPVPVLTGFTSGNGKSLPKVSDNAQSCARKLGFEDALTDIAPDHRKHVESSDTPAGEPVPVLTGFTSGNGKSLPKVSDNAQSCARKLGFEDALTDISPDHRQHVESFETPVSKPIPVLAGFTSGNGKRLPKISDNAQSYARKLGFDDVFTDMPPDHRNRMENFSTPVSKPISTLAVFTSGNGKSLPKLSNHAQSYARKLGFDDVFTDMPPDHRNRMGNFSTPVSKPISTLAGFTSGNGKSLPKLSNPAQSYARKLGFDDVFTDMPPDHRNCMENFSTPVSKPVSILAGFTSGNGKSLPQISDHAQSHARRLGFDVFTDMPPDHSDHAGGFETPVSKPLPILAGFTSGNGKSLPNISDKAQTYARKLGFDNAFNEMPPDTPVAKIGRAPATNGFSSGTGKALPQLSTRAQQKAFTMGFGDELLSGVCETPLTKHAVSKRRRLMTPADLESGDQCLKPPSPISLVHPDRHADAGPTKVGEESALNDPEAELRIGAEEIPALVMVASQDTPTIVATAVGEGNRDNGGQGKVFKLSESLLRTPVVPQTPTPLGRKATLRTPMSSNKKKFQPLNLKIKQNSAPGTPCARDGFKKIVDLSREVHLAVNKKVPLALFDVRVDAPRQSLREAFGRQRKESGVGTLLEMGVGEDIVFMTSLKAQAYKFSASDSSLWGAKEARAALLAMGALPNLATEEWTANHYRWIVWQLASMVRSFPSLWPTYWQTGTVLDRLRYRYEREINRAERSAIKLIVERDNVPDRYTVLCVSRIAQLESSITGKAGWDIELTDGWYMIKASIDPPLSELIREGKIANGMKLRLCNTQLLGTADACPILEATDDTRLRLSANGTRRAPWDAMLGYQRARNFVVGLRQIIPNGGMVPCIDVVICRRYALRYYEKLPDGRSIFHNQKEEEEAAMLWQRAYNKALQSVVNDVERTKRNTGESGRPNERSGDGISQLQDPEELQWELEMSSDPAAFATRLRADQRSSLDTAIRISMEKHQAQLRDEINDRMETVAPPRNVTQFITIRICDYPPDGIQVQKTREGILTIWNPDEALVSRLQEGKRFKIFNLMPKDNTRDNRFSVSLRAQRNSKYIELPITESRLADSLYTPRTVLRADHLSGVMSQADVDLVLVILDAGEVREHVFQSVPARYSANVLCTDQSKGLVILEISSKCRASIEFKPKSILFCRNLEYVYYDRAFDIHKLKDGNAEIGHVGRTAKERELQRSLQSWCDKNSGEVSDLISTHCDLLQRYASYSGSAVKGRSSEQSGDSSTQRMPDSTLDATKMADPSSEPRADEPMHTLYGQTEMLATDLLSISGCMSPFDWMEKSEKSSCNSQLRVLKLIVGNSEIHETSDWAPALHTWVQASFDNGIAAHELHFPPEMSAKLLNLIPHIVLTRLLTQEWTFGVPIHGGHFCAPLATGRANTTKIWSLAADTIMPVESMLASAVVLSQEDLVAQFDRWLREKKGPDVLAEEQDYASFVTEEVCGRQNGHKAGDKSTPLPRMIFCADEWKMLSESLYQELAALPLQLHIRAFKGVKNQYLQQ</sequence>
<dbReference type="Proteomes" id="UP000318582">
    <property type="component" value="Unassembled WGS sequence"/>
</dbReference>
<evidence type="ECO:0000313" key="5">
    <source>
        <dbReference type="Proteomes" id="UP000318582"/>
    </source>
</evidence>
<feature type="compositionally biased region" description="Polar residues" evidence="1">
    <location>
        <begin position="1843"/>
        <end position="1855"/>
    </location>
</feature>
<evidence type="ECO:0000256" key="1">
    <source>
        <dbReference type="SAM" id="MobiDB-lite"/>
    </source>
</evidence>
<evidence type="ECO:0000259" key="3">
    <source>
        <dbReference type="Pfam" id="PF09169"/>
    </source>
</evidence>
<feature type="compositionally biased region" description="Basic and acidic residues" evidence="1">
    <location>
        <begin position="250"/>
        <end position="269"/>
    </location>
</feature>
<dbReference type="Pfam" id="PF09169">
    <property type="entry name" value="BRCA-2_helical"/>
    <property type="match status" value="1"/>
</dbReference>
<keyword evidence="5" id="KW-1185">Reference proteome</keyword>
<feature type="region of interest" description="Disordered" evidence="1">
    <location>
        <begin position="225"/>
        <end position="312"/>
    </location>
</feature>
<feature type="region of interest" description="Disordered" evidence="1">
    <location>
        <begin position="88"/>
        <end position="146"/>
    </location>
</feature>
<feature type="domain" description="BRCA2 OB1" evidence="2">
    <location>
        <begin position="1323"/>
        <end position="1438"/>
    </location>
</feature>
<dbReference type="InterPro" id="IPR015525">
    <property type="entry name" value="BRCA2"/>
</dbReference>
<feature type="compositionally biased region" description="Basic and acidic residues" evidence="1">
    <location>
        <begin position="1509"/>
        <end position="1528"/>
    </location>
</feature>
<name>A0A507DXE2_9FUNG</name>
<feature type="domain" description="Breast cancer type 2 susceptibility protein helical" evidence="3">
    <location>
        <begin position="1246"/>
        <end position="1319"/>
    </location>
</feature>
<evidence type="ECO:0008006" key="6">
    <source>
        <dbReference type="Google" id="ProtNLM"/>
    </source>
</evidence>
<dbReference type="CDD" id="cd04493">
    <property type="entry name" value="BRCA2DBD_OB1"/>
    <property type="match status" value="1"/>
</dbReference>
<proteinExistence type="predicted"/>
<feature type="compositionally biased region" description="Polar residues" evidence="1">
    <location>
        <begin position="237"/>
        <end position="247"/>
    </location>
</feature>
<dbReference type="EMBL" id="QEAQ01000088">
    <property type="protein sequence ID" value="TPX56012.1"/>
    <property type="molecule type" value="Genomic_DNA"/>
</dbReference>
<reference evidence="4 5" key="1">
    <citation type="journal article" date="2019" name="Sci. Rep.">
        <title>Comparative genomics of chytrid fungi reveal insights into the obligate biotrophic and pathogenic lifestyle of Synchytrium endobioticum.</title>
        <authorList>
            <person name="van de Vossenberg B.T.L.H."/>
            <person name="Warris S."/>
            <person name="Nguyen H.D.T."/>
            <person name="van Gent-Pelzer M.P.E."/>
            <person name="Joly D.L."/>
            <person name="van de Geest H.C."/>
            <person name="Bonants P.J.M."/>
            <person name="Smith D.S."/>
            <person name="Levesque C.A."/>
            <person name="van der Lee T.A.J."/>
        </authorList>
    </citation>
    <scope>NUCLEOTIDE SEQUENCE [LARGE SCALE GENOMIC DNA]</scope>
    <source>
        <strain evidence="4 5">CBS 809.83</strain>
    </source>
</reference>
<protein>
    <recommendedName>
        <fullName evidence="6">BRCA2 OB1 domain-containing protein</fullName>
    </recommendedName>
</protein>
<dbReference type="SUPFAM" id="SSF81872">
    <property type="entry name" value="BRCA2 helical domain"/>
    <property type="match status" value="1"/>
</dbReference>
<dbReference type="Gene3D" id="2.40.50.140">
    <property type="entry name" value="Nucleic acid-binding proteins"/>
    <property type="match status" value="3"/>
</dbReference>
<dbReference type="InterPro" id="IPR015187">
    <property type="entry name" value="BRCA2_OB_1"/>
</dbReference>
<feature type="region of interest" description="Disordered" evidence="1">
    <location>
        <begin position="508"/>
        <end position="530"/>
    </location>
</feature>
<feature type="region of interest" description="Disordered" evidence="1">
    <location>
        <begin position="1838"/>
        <end position="1876"/>
    </location>
</feature>
<feature type="compositionally biased region" description="Low complexity" evidence="1">
    <location>
        <begin position="270"/>
        <end position="286"/>
    </location>
</feature>
<feature type="region of interest" description="Disordered" evidence="1">
    <location>
        <begin position="1"/>
        <end position="27"/>
    </location>
</feature>
<dbReference type="STRING" id="109895.A0A507DXE2"/>
<dbReference type="SUPFAM" id="SSF50249">
    <property type="entry name" value="Nucleic acid-binding proteins"/>
    <property type="match status" value="2"/>
</dbReference>
<feature type="region of interest" description="Disordered" evidence="1">
    <location>
        <begin position="1509"/>
        <end position="1533"/>
    </location>
</feature>
<dbReference type="PANTHER" id="PTHR11289">
    <property type="entry name" value="BREAST CANCER TYPE 2 SUSCEPTIBILITY PROTEIN BRCA2"/>
    <property type="match status" value="1"/>
</dbReference>
<evidence type="ECO:0000259" key="2">
    <source>
        <dbReference type="Pfam" id="PF09103"/>
    </source>
</evidence>
<dbReference type="GO" id="GO:0006355">
    <property type="term" value="P:regulation of DNA-templated transcription"/>
    <property type="evidence" value="ECO:0007669"/>
    <property type="project" value="TreeGrafter"/>
</dbReference>
<feature type="compositionally biased region" description="Polar residues" evidence="1">
    <location>
        <begin position="134"/>
        <end position="145"/>
    </location>
</feature>
<gene>
    <name evidence="4" type="ORF">PhCBS80983_g04874</name>
</gene>
<comment type="caution">
    <text evidence="4">The sequence shown here is derived from an EMBL/GenBank/DDBJ whole genome shotgun (WGS) entry which is preliminary data.</text>
</comment>
<dbReference type="SUPFAM" id="SSF81878">
    <property type="entry name" value="BRCA2 tower domain"/>
    <property type="match status" value="1"/>
</dbReference>
<dbReference type="Pfam" id="PF09103">
    <property type="entry name" value="BRCA-2_OB1"/>
    <property type="match status" value="1"/>
</dbReference>
<evidence type="ECO:0000313" key="4">
    <source>
        <dbReference type="EMBL" id="TPX56012.1"/>
    </source>
</evidence>
<feature type="compositionally biased region" description="Polar residues" evidence="1">
    <location>
        <begin position="7"/>
        <end position="18"/>
    </location>
</feature>
<dbReference type="PANTHER" id="PTHR11289:SF0">
    <property type="entry name" value="BREAST CANCER TYPE 2 SUSCEPTIBILITY PROTEIN"/>
    <property type="match status" value="1"/>
</dbReference>